<sequence length="174" mass="19587">SWKPVNTNTIAKVDEQSNRYQSEKHVSADEAGGGHYTNIPTKNRYSALSVDEANAEIVPKKPDVSTNLSSPEQRSRERKNAKQSDARHNENPKNNMSERATRKIAIVGDSMLKHLKGYKVSKENKVKIFTFPGSTTRDMFDPIKPVIRKKFDQVIIHVGTNNLREYESSAACAE</sequence>
<organism evidence="2 3">
    <name type="scientific">Paramuricea clavata</name>
    <name type="common">Red gorgonian</name>
    <name type="synonym">Violescent sea-whip</name>
    <dbReference type="NCBI Taxonomy" id="317549"/>
    <lineage>
        <taxon>Eukaryota</taxon>
        <taxon>Metazoa</taxon>
        <taxon>Cnidaria</taxon>
        <taxon>Anthozoa</taxon>
        <taxon>Octocorallia</taxon>
        <taxon>Malacalcyonacea</taxon>
        <taxon>Plexauridae</taxon>
        <taxon>Paramuricea</taxon>
    </lineage>
</organism>
<keyword evidence="3" id="KW-1185">Reference proteome</keyword>
<feature type="region of interest" description="Disordered" evidence="1">
    <location>
        <begin position="1"/>
        <end position="41"/>
    </location>
</feature>
<proteinExistence type="predicted"/>
<feature type="compositionally biased region" description="Basic and acidic residues" evidence="1">
    <location>
        <begin position="73"/>
        <end position="91"/>
    </location>
</feature>
<feature type="compositionally biased region" description="Basic and acidic residues" evidence="1">
    <location>
        <begin position="12"/>
        <end position="28"/>
    </location>
</feature>
<feature type="non-terminal residue" evidence="2">
    <location>
        <position position="1"/>
    </location>
</feature>
<dbReference type="OrthoDB" id="6130266at2759"/>
<evidence type="ECO:0000256" key="1">
    <source>
        <dbReference type="SAM" id="MobiDB-lite"/>
    </source>
</evidence>
<dbReference type="AlphaFoldDB" id="A0A7D9M2U6"/>
<evidence type="ECO:0000313" key="3">
    <source>
        <dbReference type="Proteomes" id="UP001152795"/>
    </source>
</evidence>
<feature type="region of interest" description="Disordered" evidence="1">
    <location>
        <begin position="56"/>
        <end position="100"/>
    </location>
</feature>
<dbReference type="Gene3D" id="3.40.50.12690">
    <property type="match status" value="1"/>
</dbReference>
<reference evidence="2" key="1">
    <citation type="submission" date="2020-04" db="EMBL/GenBank/DDBJ databases">
        <authorList>
            <person name="Alioto T."/>
            <person name="Alioto T."/>
            <person name="Gomez Garrido J."/>
        </authorList>
    </citation>
    <scope>NUCLEOTIDE SEQUENCE</scope>
    <source>
        <strain evidence="2">A484AB</strain>
    </source>
</reference>
<name>A0A7D9M2U6_PARCT</name>
<comment type="caution">
    <text evidence="2">The sequence shown here is derived from an EMBL/GenBank/DDBJ whole genome shotgun (WGS) entry which is preliminary data.</text>
</comment>
<gene>
    <name evidence="2" type="ORF">PACLA_8A002332</name>
</gene>
<dbReference type="Proteomes" id="UP001152795">
    <property type="component" value="Unassembled WGS sequence"/>
</dbReference>
<evidence type="ECO:0000313" key="2">
    <source>
        <dbReference type="EMBL" id="CAB4041920.1"/>
    </source>
</evidence>
<accession>A0A7D9M2U6</accession>
<dbReference type="EMBL" id="CACRXK020029157">
    <property type="protein sequence ID" value="CAB4041920.1"/>
    <property type="molecule type" value="Genomic_DNA"/>
</dbReference>
<dbReference type="SUPFAM" id="SSF52266">
    <property type="entry name" value="SGNH hydrolase"/>
    <property type="match status" value="1"/>
</dbReference>
<protein>
    <submittedName>
        <fullName evidence="2">Uncharacterized protein</fullName>
    </submittedName>
</protein>
<feature type="non-terminal residue" evidence="2">
    <location>
        <position position="174"/>
    </location>
</feature>
<feature type="compositionally biased region" description="Polar residues" evidence="1">
    <location>
        <begin position="1"/>
        <end position="10"/>
    </location>
</feature>